<reference evidence="2 5" key="1">
    <citation type="submission" date="2009-10" db="EMBL/GenBank/DDBJ databases">
        <title>Complete sequence of Fibrobacter succinogenes subsp. succinogenes S85.</title>
        <authorList>
            <consortium name="US DOE Joint Genome Institute"/>
            <person name="Lucas S."/>
            <person name="Copeland A."/>
            <person name="Lapidus A."/>
            <person name="Glavina del Rio T."/>
            <person name="Tice H."/>
            <person name="Bruce D."/>
            <person name="Goodwin L."/>
            <person name="Pitluck S."/>
            <person name="Chertkov O."/>
            <person name="Detter J.C."/>
            <person name="Han C."/>
            <person name="Tapia R."/>
            <person name="Larimer F."/>
            <person name="Land M."/>
            <person name="Hauser L."/>
            <person name="Kyrpides N."/>
            <person name="Mikhailova N."/>
            <person name="Weimer P.J."/>
            <person name="Stevenson D.M."/>
            <person name="Boyum J."/>
            <person name="Brumm P.I."/>
            <person name="Mead D."/>
        </authorList>
    </citation>
    <scope>NUCLEOTIDE SEQUENCE [LARGE SCALE GENOMIC DNA]</scope>
    <source>
        <strain evidence="5">ATCC 19169 / S85</strain>
        <strain evidence="2">S85</strain>
    </source>
</reference>
<dbReference type="RefSeq" id="WP_014545408.1">
    <property type="nucleotide sequence ID" value="NC_017448.1"/>
</dbReference>
<sequence>MLRNLINISACAFLLGMVACSKETAGITEEGNPVADNTQYKYDLWNGANGSARVNMGDGVTGYWYVESSPVLGRSSITFPVSVEEDDSPDAMESVVSYCGGVCGTVELGEGSDVSAGVGIALVEKDTAIDVSGWDGLCVSYESELSMKGLLGYKDGDAEASAEDMPSVNFEKTTKGSVAARCAKWAEFQNGSSAEVAKKVTSLIFKFMGKSKESGFFNIKGVSSYKHGIVKIDSLEQDSCLWNAAPKDDGDSLITGYDGLEGGSWYEFNDQEEGGLSSLEWDVLPSKYMSVSVWVADVVKSKGGLSATVNLQKNNNEEAFAGIGLQIIGYDEESEDFYPKPRDVSAWGGLCVTYMSEMDARLVLVADSAHEASATLPMSTSPIEKCLTWEEMSAQEVAKNASLIEFELRSLVDTTAGLSVIAVGKYSPTGTCKIDVSKVTLFPVNE</sequence>
<protein>
    <submittedName>
        <fullName evidence="3">Putative lipoprotein</fullName>
    </submittedName>
</protein>
<evidence type="ECO:0000313" key="2">
    <source>
        <dbReference type="EMBL" id="ACX74242.1"/>
    </source>
</evidence>
<evidence type="ECO:0000313" key="4">
    <source>
        <dbReference type="Proteomes" id="UP000000517"/>
    </source>
</evidence>
<reference evidence="3" key="3">
    <citation type="submission" date="2010-08" db="EMBL/GenBank/DDBJ databases">
        <authorList>
            <person name="Durkin A.S."/>
            <person name="Nelson K.E."/>
            <person name="Morrison M."/>
            <person name="Forsberg C.W."/>
            <person name="Wilson D.B."/>
            <person name="Russell J.B."/>
            <person name="Cann I.K.O."/>
            <person name="Mackie R.I."/>
            <person name="White B.A."/>
        </authorList>
    </citation>
    <scope>NUCLEOTIDE SEQUENCE</scope>
    <source>
        <strain evidence="3">S85</strain>
    </source>
</reference>
<evidence type="ECO:0000256" key="1">
    <source>
        <dbReference type="SAM" id="SignalP"/>
    </source>
</evidence>
<keyword evidence="1" id="KW-0732">Signal</keyword>
<feature type="signal peptide" evidence="1">
    <location>
        <begin position="1"/>
        <end position="25"/>
    </location>
</feature>
<dbReference type="PROSITE" id="PS51257">
    <property type="entry name" value="PROKAR_LIPOPROTEIN"/>
    <property type="match status" value="1"/>
</dbReference>
<evidence type="ECO:0000313" key="5">
    <source>
        <dbReference type="Proteomes" id="UP000001497"/>
    </source>
</evidence>
<dbReference type="KEGG" id="fsc:FSU_1061"/>
<accession>C9RM80</accession>
<organism evidence="3 4">
    <name type="scientific">Fibrobacter succinogenes (strain ATCC 19169 / S85)</name>
    <dbReference type="NCBI Taxonomy" id="59374"/>
    <lineage>
        <taxon>Bacteria</taxon>
        <taxon>Pseudomonadati</taxon>
        <taxon>Fibrobacterota</taxon>
        <taxon>Fibrobacteria</taxon>
        <taxon>Fibrobacterales</taxon>
        <taxon>Fibrobacteraceae</taxon>
        <taxon>Fibrobacter</taxon>
    </lineage>
</organism>
<dbReference type="Proteomes" id="UP000000517">
    <property type="component" value="Chromosome"/>
</dbReference>
<keyword evidence="5" id="KW-1185">Reference proteome</keyword>
<dbReference type="AlphaFoldDB" id="C9RM80"/>
<proteinExistence type="predicted"/>
<evidence type="ECO:0000313" key="3">
    <source>
        <dbReference type="EMBL" id="ADL26895.1"/>
    </source>
</evidence>
<name>C9RM80_FIBSS</name>
<dbReference type="OrthoDB" id="9792040at2"/>
<dbReference type="PATRIC" id="fig|59374.8.peg.1027"/>
<dbReference type="STRING" id="59374.FSU_1061"/>
<dbReference type="EMBL" id="CP002158">
    <property type="protein sequence ID" value="ADL26895.1"/>
    <property type="molecule type" value="Genomic_DNA"/>
</dbReference>
<dbReference type="Proteomes" id="UP000001497">
    <property type="component" value="Chromosome"/>
</dbReference>
<dbReference type="KEGG" id="fsu:Fisuc_0630"/>
<dbReference type="EMBL" id="CP001792">
    <property type="protein sequence ID" value="ACX74242.1"/>
    <property type="molecule type" value="Genomic_DNA"/>
</dbReference>
<gene>
    <name evidence="2" type="ordered locus">Fisuc_0630</name>
    <name evidence="3" type="ordered locus">FSU_1061</name>
</gene>
<keyword evidence="3" id="KW-0449">Lipoprotein</keyword>
<feature type="chain" id="PRO_5003002268" evidence="1">
    <location>
        <begin position="26"/>
        <end position="446"/>
    </location>
</feature>
<reference evidence="4" key="2">
    <citation type="submission" date="2010-08" db="EMBL/GenBank/DDBJ databases">
        <title>Complete sequence of Fibrobacter succinogenes subsp. succinogenes S85.</title>
        <authorList>
            <person name="Durkin A.S."/>
            <person name="Nelson K.E."/>
            <person name="Morrison M."/>
            <person name="Forsberg C.W."/>
            <person name="Wilson D.B."/>
            <person name="Russell J.B."/>
            <person name="Cann I.K.O."/>
            <person name="Mackie R.I."/>
            <person name="White B.A."/>
        </authorList>
    </citation>
    <scope>NUCLEOTIDE SEQUENCE [LARGE SCALE GENOMIC DNA]</scope>
    <source>
        <strain evidence="4">ATCC 19169 / S85</strain>
    </source>
</reference>
<dbReference type="HOGENOM" id="CLU_532911_0_0_0"/>